<evidence type="ECO:0000313" key="1">
    <source>
        <dbReference type="EMBL" id="GAI47595.1"/>
    </source>
</evidence>
<dbReference type="Gene3D" id="3.20.20.210">
    <property type="match status" value="1"/>
</dbReference>
<organism evidence="1">
    <name type="scientific">marine sediment metagenome</name>
    <dbReference type="NCBI Taxonomy" id="412755"/>
    <lineage>
        <taxon>unclassified sequences</taxon>
        <taxon>metagenomes</taxon>
        <taxon>ecological metagenomes</taxon>
    </lineage>
</organism>
<gene>
    <name evidence="1" type="ORF">S06H3_60791</name>
</gene>
<dbReference type="SUPFAM" id="SSF51726">
    <property type="entry name" value="UROD/MetE-like"/>
    <property type="match status" value="1"/>
</dbReference>
<accession>X1Q986</accession>
<proteinExistence type="predicted"/>
<feature type="non-terminal residue" evidence="1">
    <location>
        <position position="1"/>
    </location>
</feature>
<name>X1Q986_9ZZZZ</name>
<protein>
    <recommendedName>
        <fullName evidence="2">Cobalamin-independent methionine synthase MetE C-terminal/archaeal domain-containing protein</fullName>
    </recommendedName>
</protein>
<reference evidence="1" key="1">
    <citation type="journal article" date="2014" name="Front. Microbiol.">
        <title>High frequency of phylogenetically diverse reductive dehalogenase-homologous genes in deep subseafloor sedimentary metagenomes.</title>
        <authorList>
            <person name="Kawai M."/>
            <person name="Futagami T."/>
            <person name="Toyoda A."/>
            <person name="Takaki Y."/>
            <person name="Nishi S."/>
            <person name="Hori S."/>
            <person name="Arai W."/>
            <person name="Tsubouchi T."/>
            <person name="Morono Y."/>
            <person name="Uchiyama I."/>
            <person name="Ito T."/>
            <person name="Fujiyama A."/>
            <person name="Inagaki F."/>
            <person name="Takami H."/>
        </authorList>
    </citation>
    <scope>NUCLEOTIDE SEQUENCE</scope>
    <source>
        <strain evidence="1">Expedition CK06-06</strain>
    </source>
</reference>
<dbReference type="InterPro" id="IPR038071">
    <property type="entry name" value="UROD/MetE-like_sf"/>
</dbReference>
<sequence>EPWANFETELGQIYADCEEDNPSKYGVSVEYAAGFHAFLSKVKKTEIVKGQITGPITWGLTVTRQDGLAILYDDTFAEVAAKFLRLKAAWQENALRKISRHTIIFVDEPYLVSLGSVFTPIPEDKVVALLEEVFQGIKGIKGLHCCGSTDWPVLLGTTTDILSFDAYNYASSLSIYPNEVK</sequence>
<evidence type="ECO:0008006" key="2">
    <source>
        <dbReference type="Google" id="ProtNLM"/>
    </source>
</evidence>
<dbReference type="AlphaFoldDB" id="X1Q986"/>
<feature type="non-terminal residue" evidence="1">
    <location>
        <position position="181"/>
    </location>
</feature>
<comment type="caution">
    <text evidence="1">The sequence shown here is derived from an EMBL/GenBank/DDBJ whole genome shotgun (WGS) entry which is preliminary data.</text>
</comment>
<dbReference type="EMBL" id="BARV01039724">
    <property type="protein sequence ID" value="GAI47595.1"/>
    <property type="molecule type" value="Genomic_DNA"/>
</dbReference>